<dbReference type="SUPFAM" id="SSF50249">
    <property type="entry name" value="Nucleic acid-binding proteins"/>
    <property type="match status" value="1"/>
</dbReference>
<dbReference type="GO" id="GO:0004654">
    <property type="term" value="F:polyribonucleotide nucleotidyltransferase activity"/>
    <property type="evidence" value="ECO:0007669"/>
    <property type="project" value="UniProtKB-EC"/>
</dbReference>
<dbReference type="GO" id="GO:0005739">
    <property type="term" value="C:mitochondrion"/>
    <property type="evidence" value="ECO:0007669"/>
    <property type="project" value="TreeGrafter"/>
</dbReference>
<evidence type="ECO:0000256" key="1">
    <source>
        <dbReference type="ARBA" id="ARBA00007404"/>
    </source>
</evidence>
<evidence type="ECO:0000256" key="7">
    <source>
        <dbReference type="PROSITE-ProRule" id="PRU00117"/>
    </source>
</evidence>
<dbReference type="GO" id="GO:0003723">
    <property type="term" value="F:RNA binding"/>
    <property type="evidence" value="ECO:0007669"/>
    <property type="project" value="UniProtKB-UniRule"/>
</dbReference>
<dbReference type="EC" id="2.7.7.8" evidence="2"/>
<dbReference type="InterPro" id="IPR003029">
    <property type="entry name" value="S1_domain"/>
</dbReference>
<dbReference type="InterPro" id="IPR012340">
    <property type="entry name" value="NA-bd_OB-fold"/>
</dbReference>
<dbReference type="GO" id="GO:0000175">
    <property type="term" value="F:3'-5'-RNA exonuclease activity"/>
    <property type="evidence" value="ECO:0007669"/>
    <property type="project" value="TreeGrafter"/>
</dbReference>
<dbReference type="SMART" id="SM00322">
    <property type="entry name" value="KH"/>
    <property type="match status" value="1"/>
</dbReference>
<dbReference type="InterPro" id="IPR001247">
    <property type="entry name" value="ExoRNase_PH_dom1"/>
</dbReference>
<dbReference type="InterPro" id="IPR004087">
    <property type="entry name" value="KH_dom"/>
</dbReference>
<evidence type="ECO:0000256" key="8">
    <source>
        <dbReference type="SAM" id="MobiDB-lite"/>
    </source>
</evidence>
<evidence type="ECO:0000256" key="2">
    <source>
        <dbReference type="ARBA" id="ARBA00012416"/>
    </source>
</evidence>
<evidence type="ECO:0000256" key="5">
    <source>
        <dbReference type="ARBA" id="ARBA00022884"/>
    </source>
</evidence>
<feature type="domain" description="S1 motif" evidence="9">
    <location>
        <begin position="337"/>
        <end position="406"/>
    </location>
</feature>
<dbReference type="InterPro" id="IPR012162">
    <property type="entry name" value="PNPase"/>
</dbReference>
<dbReference type="PROSITE" id="PS50084">
    <property type="entry name" value="KH_TYPE_1"/>
    <property type="match status" value="1"/>
</dbReference>
<comment type="similarity">
    <text evidence="1">Belongs to the polyribonucleotide nucleotidyltransferase family.</text>
</comment>
<dbReference type="InterPro" id="IPR020568">
    <property type="entry name" value="Ribosomal_Su5_D2-typ_SF"/>
</dbReference>
<evidence type="ECO:0000256" key="6">
    <source>
        <dbReference type="ARBA" id="ARBA00031451"/>
    </source>
</evidence>
<feature type="compositionally biased region" description="Low complexity" evidence="8">
    <location>
        <begin position="458"/>
        <end position="467"/>
    </location>
</feature>
<dbReference type="AlphaFoldDB" id="A0A1D2A476"/>
<dbReference type="GO" id="GO:0000958">
    <property type="term" value="P:mitochondrial mRNA catabolic process"/>
    <property type="evidence" value="ECO:0007669"/>
    <property type="project" value="TreeGrafter"/>
</dbReference>
<dbReference type="SUPFAM" id="SSF54211">
    <property type="entry name" value="Ribosomal protein S5 domain 2-like"/>
    <property type="match status" value="1"/>
</dbReference>
<dbReference type="PANTHER" id="PTHR11252">
    <property type="entry name" value="POLYRIBONUCLEOTIDE NUCLEOTIDYLTRANSFERASE"/>
    <property type="match status" value="1"/>
</dbReference>
<dbReference type="GO" id="GO:0000965">
    <property type="term" value="P:mitochondrial RNA 3'-end processing"/>
    <property type="evidence" value="ECO:0007669"/>
    <property type="project" value="TreeGrafter"/>
</dbReference>
<feature type="non-terminal residue" evidence="10">
    <location>
        <position position="1"/>
    </location>
</feature>
<accession>A0A1D2A476</accession>
<proteinExistence type="inferred from homology"/>
<keyword evidence="4" id="KW-0548">Nucleotidyltransferase</keyword>
<dbReference type="Gene3D" id="3.30.230.70">
    <property type="entry name" value="GHMP Kinase, N-terminal domain"/>
    <property type="match status" value="1"/>
</dbReference>
<dbReference type="Pfam" id="PF00013">
    <property type="entry name" value="KH_1"/>
    <property type="match status" value="1"/>
</dbReference>
<dbReference type="PANTHER" id="PTHR11252:SF0">
    <property type="entry name" value="POLYRIBONUCLEOTIDE NUCLEOTIDYLTRANSFERASE 1, MITOCHONDRIAL"/>
    <property type="match status" value="1"/>
</dbReference>
<dbReference type="SUPFAM" id="SSF54791">
    <property type="entry name" value="Eukaryotic type KH-domain (KH-domain type I)"/>
    <property type="match status" value="1"/>
</dbReference>
<organism evidence="10">
    <name type="scientific">Auxenochlorella protothecoides</name>
    <name type="common">Green microalga</name>
    <name type="synonym">Chlorella protothecoides</name>
    <dbReference type="NCBI Taxonomy" id="3075"/>
    <lineage>
        <taxon>Eukaryota</taxon>
        <taxon>Viridiplantae</taxon>
        <taxon>Chlorophyta</taxon>
        <taxon>core chlorophytes</taxon>
        <taxon>Trebouxiophyceae</taxon>
        <taxon>Chlorellales</taxon>
        <taxon>Chlorellaceae</taxon>
        <taxon>Auxenochlorella</taxon>
    </lineage>
</organism>
<dbReference type="Pfam" id="PF01138">
    <property type="entry name" value="RNase_PH"/>
    <property type="match status" value="1"/>
</dbReference>
<dbReference type="PROSITE" id="PS50126">
    <property type="entry name" value="S1"/>
    <property type="match status" value="1"/>
</dbReference>
<protein>
    <recommendedName>
        <fullName evidence="2">polyribonucleotide nucleotidyltransferase</fullName>
        <ecNumber evidence="2">2.7.7.8</ecNumber>
    </recommendedName>
    <alternativeName>
        <fullName evidence="6">Polynucleotide phosphorylase 1</fullName>
    </alternativeName>
</protein>
<evidence type="ECO:0000259" key="9">
    <source>
        <dbReference type="PROSITE" id="PS50126"/>
    </source>
</evidence>
<dbReference type="CDD" id="cd02393">
    <property type="entry name" value="KH-I_PNPase"/>
    <property type="match status" value="1"/>
</dbReference>
<dbReference type="Pfam" id="PF00575">
    <property type="entry name" value="S1"/>
    <property type="match status" value="1"/>
</dbReference>
<dbReference type="EMBL" id="GDKF01004638">
    <property type="protein sequence ID" value="JAT73984.1"/>
    <property type="molecule type" value="Transcribed_RNA"/>
</dbReference>
<keyword evidence="3" id="KW-0808">Transferase</keyword>
<dbReference type="InterPro" id="IPR004088">
    <property type="entry name" value="KH_dom_type_1"/>
</dbReference>
<dbReference type="InterPro" id="IPR036345">
    <property type="entry name" value="ExoRNase_PH_dom2_sf"/>
</dbReference>
<name>A0A1D2A476_AUXPR</name>
<sequence>ARALRELALQEGVRCDGRGAVDTRRLLATPRFLPVVHGSALMNRGETQALVTATVGGSADAQKTDTLFDAGGSKRLFMQYSLPEYAGDEESETGLRKELEAATFSERALAAVLPSGPSFPFTVRLHAETLAQNGGSTALAVCGACLAMADAGLPLPKLVAGVCVGLLSDASAGPMGDGDQAPGPGARLSRYALLVDPQALEVRHGDMRLNLAGTDEGLTAVSFTATAHGGVPLAVLEEAIALGRASRLQALEDMAAALPKTRPAEAPMVGHVKVHPRMLGRIIGPSGSNLRGIEEATGARVQVQDDGRVHLFGPSAAAYESAAARVLDTAGDSMEEGKVYTAKVVALRDYGAMVEILETRLKALLHISELAATRVRAVEDELALNQTVRVLCLGRDEAGNVVISRKALLAREAGGGEGAAGAREPKAAGSDGEASPARSPGREAPRSASREGTRPSGREGSSPSRSRTPPRDSGPRRRG</sequence>
<dbReference type="GO" id="GO:0005829">
    <property type="term" value="C:cytosol"/>
    <property type="evidence" value="ECO:0007669"/>
    <property type="project" value="TreeGrafter"/>
</dbReference>
<gene>
    <name evidence="10" type="ORF">g.19131</name>
</gene>
<dbReference type="Gene3D" id="2.40.50.140">
    <property type="entry name" value="Nucleic acid-binding proteins"/>
    <property type="match status" value="1"/>
</dbReference>
<reference evidence="10" key="1">
    <citation type="submission" date="2015-08" db="EMBL/GenBank/DDBJ databases">
        <authorList>
            <person name="Babu N.S."/>
            <person name="Beckwith C.J."/>
            <person name="Beseler K.G."/>
            <person name="Brison A."/>
            <person name="Carone J.V."/>
            <person name="Caskin T.P."/>
            <person name="Diamond M."/>
            <person name="Durham M.E."/>
            <person name="Foxe J.M."/>
            <person name="Go M."/>
            <person name="Henderson B.A."/>
            <person name="Jones I.B."/>
            <person name="McGettigan J.A."/>
            <person name="Micheletti S.J."/>
            <person name="Nasrallah M.E."/>
            <person name="Ortiz D."/>
            <person name="Piller C.R."/>
            <person name="Privatt S.R."/>
            <person name="Schneider S.L."/>
            <person name="Sharp S."/>
            <person name="Smith T.C."/>
            <person name="Stanton J.D."/>
            <person name="Ullery H.E."/>
            <person name="Wilson R.J."/>
            <person name="Serrano M.G."/>
            <person name="Buck G."/>
            <person name="Lee V."/>
            <person name="Wang Y."/>
            <person name="Carvalho R."/>
            <person name="Voegtly L."/>
            <person name="Shi R."/>
            <person name="Duckworth R."/>
            <person name="Johnson A."/>
            <person name="Loviza R."/>
            <person name="Walstead R."/>
            <person name="Shah Z."/>
            <person name="Kiflezghi M."/>
            <person name="Wade K."/>
            <person name="Ball S.L."/>
            <person name="Bradley K.W."/>
            <person name="Asai D.J."/>
            <person name="Bowman C.A."/>
            <person name="Russell D.A."/>
            <person name="Pope W.H."/>
            <person name="Jacobs-Sera D."/>
            <person name="Hendrix R.W."/>
            <person name="Hatfull G.F."/>
        </authorList>
    </citation>
    <scope>NUCLEOTIDE SEQUENCE</scope>
</reference>
<dbReference type="InterPro" id="IPR036612">
    <property type="entry name" value="KH_dom_type_1_sf"/>
</dbReference>
<feature type="compositionally biased region" description="Basic and acidic residues" evidence="8">
    <location>
        <begin position="440"/>
        <end position="457"/>
    </location>
</feature>
<evidence type="ECO:0000313" key="10">
    <source>
        <dbReference type="EMBL" id="JAT73984.1"/>
    </source>
</evidence>
<feature type="region of interest" description="Disordered" evidence="8">
    <location>
        <begin position="415"/>
        <end position="479"/>
    </location>
</feature>
<dbReference type="SUPFAM" id="SSF55666">
    <property type="entry name" value="Ribonuclease PH domain 2-like"/>
    <property type="match status" value="1"/>
</dbReference>
<dbReference type="FunFam" id="3.30.1370.10:FF:000001">
    <property type="entry name" value="Polyribonucleotide nucleotidyltransferase"/>
    <property type="match status" value="1"/>
</dbReference>
<keyword evidence="5 7" id="KW-0694">RNA-binding</keyword>
<dbReference type="InterPro" id="IPR027408">
    <property type="entry name" value="PNPase/RNase_PH_dom_sf"/>
</dbReference>
<dbReference type="SMART" id="SM00316">
    <property type="entry name" value="S1"/>
    <property type="match status" value="1"/>
</dbReference>
<dbReference type="Gene3D" id="3.30.1370.10">
    <property type="entry name" value="K Homology domain, type 1"/>
    <property type="match status" value="1"/>
</dbReference>
<evidence type="ECO:0000256" key="3">
    <source>
        <dbReference type="ARBA" id="ARBA00022679"/>
    </source>
</evidence>
<evidence type="ECO:0000256" key="4">
    <source>
        <dbReference type="ARBA" id="ARBA00022695"/>
    </source>
</evidence>
<feature type="compositionally biased region" description="Basic and acidic residues" evidence="8">
    <location>
        <begin position="469"/>
        <end position="479"/>
    </location>
</feature>